<keyword evidence="5 7" id="KW-0472">Membrane</keyword>
<comment type="similarity">
    <text evidence="2 6">Belongs to the ABC-3 integral membrane protein family.</text>
</comment>
<feature type="transmembrane region" description="Helical" evidence="7">
    <location>
        <begin position="157"/>
        <end position="176"/>
    </location>
</feature>
<feature type="transmembrane region" description="Helical" evidence="7">
    <location>
        <begin position="22"/>
        <end position="45"/>
    </location>
</feature>
<dbReference type="KEGG" id="ftj:FTUN_8026"/>
<keyword evidence="4 7" id="KW-1133">Transmembrane helix</keyword>
<dbReference type="EMBL" id="CP053452">
    <property type="protein sequence ID" value="QJX00397.1"/>
    <property type="molecule type" value="Genomic_DNA"/>
</dbReference>
<feature type="transmembrane region" description="Helical" evidence="7">
    <location>
        <begin position="197"/>
        <end position="214"/>
    </location>
</feature>
<evidence type="ECO:0000256" key="6">
    <source>
        <dbReference type="RuleBase" id="RU003943"/>
    </source>
</evidence>
<reference evidence="9" key="1">
    <citation type="submission" date="2020-05" db="EMBL/GenBank/DDBJ databases">
        <title>Frigoriglobus tundricola gen. nov., sp. nov., a psychrotolerant cellulolytic planctomycete of the family Gemmataceae with two divergent copies of 16S rRNA gene.</title>
        <authorList>
            <person name="Kulichevskaya I.S."/>
            <person name="Ivanova A.A."/>
            <person name="Naumoff D.G."/>
            <person name="Beletsky A.V."/>
            <person name="Rijpstra W.I.C."/>
            <person name="Sinninghe Damste J.S."/>
            <person name="Mardanov A.V."/>
            <person name="Ravin N.V."/>
            <person name="Dedysh S.N."/>
        </authorList>
    </citation>
    <scope>NUCLEOTIDE SEQUENCE [LARGE SCALE GENOMIC DNA]</scope>
    <source>
        <strain evidence="9">PL17</strain>
    </source>
</reference>
<dbReference type="PANTHER" id="PTHR30477:SF18">
    <property type="entry name" value="METAL TRANSPORT SYSTEM MEMBRANE PROTEIN CT_417-RELATED"/>
    <property type="match status" value="1"/>
</dbReference>
<evidence type="ECO:0000256" key="3">
    <source>
        <dbReference type="ARBA" id="ARBA00022692"/>
    </source>
</evidence>
<evidence type="ECO:0000256" key="1">
    <source>
        <dbReference type="ARBA" id="ARBA00004141"/>
    </source>
</evidence>
<dbReference type="InterPro" id="IPR037294">
    <property type="entry name" value="ABC_BtuC-like"/>
</dbReference>
<dbReference type="Pfam" id="PF00950">
    <property type="entry name" value="ABC-3"/>
    <property type="match status" value="1"/>
</dbReference>
<evidence type="ECO:0008006" key="10">
    <source>
        <dbReference type="Google" id="ProtNLM"/>
    </source>
</evidence>
<dbReference type="PANTHER" id="PTHR30477">
    <property type="entry name" value="ABC-TRANSPORTER METAL-BINDING PROTEIN"/>
    <property type="match status" value="1"/>
</dbReference>
<sequence length="334" mass="36154">MPDVWMAELIQWIARLVDTDLFVVKSVLTLLVMCLLCGTVGAMVVGNRMAFFSDAMAHCAFAGIALGYLTVLFGSGDRATAAWLVPLVMVAFGIAVGMAMVYVRDRTGLAHDTVIGVFFALALGFGAMLVKVVQHVSNVNLETFLFGNLYFIPESDLVLLCAALVLILGVFLWRYNQLMFASFNPSLARTRRMSVTVNNYLFIVLLALVVNLSIKAVGALLINALLVVPAAAAANVSRNLRQMFWFTVLFSLGSGALGYWVSKYARLSIGPVKDLPFGPSGVIVVASVALFFGSMGAVAVWNRFAPIFGGKQFRRPMHNPNDPCGVDHPFGQCP</sequence>
<dbReference type="SUPFAM" id="SSF81345">
    <property type="entry name" value="ABC transporter involved in vitamin B12 uptake, BtuC"/>
    <property type="match status" value="1"/>
</dbReference>
<accession>A0A6M5Z3Q8</accession>
<feature type="transmembrane region" description="Helical" evidence="7">
    <location>
        <begin position="282"/>
        <end position="305"/>
    </location>
</feature>
<feature type="transmembrane region" description="Helical" evidence="7">
    <location>
        <begin position="243"/>
        <end position="262"/>
    </location>
</feature>
<keyword evidence="9" id="KW-1185">Reference proteome</keyword>
<proteinExistence type="inferred from homology"/>
<dbReference type="AlphaFoldDB" id="A0A6M5Z3Q8"/>
<comment type="subcellular location">
    <subcellularLocation>
        <location evidence="6">Cell membrane</location>
        <topology evidence="6">Multi-pass membrane protein</topology>
    </subcellularLocation>
    <subcellularLocation>
        <location evidence="1">Membrane</location>
        <topology evidence="1">Multi-pass membrane protein</topology>
    </subcellularLocation>
</comment>
<evidence type="ECO:0000256" key="5">
    <source>
        <dbReference type="ARBA" id="ARBA00023136"/>
    </source>
</evidence>
<evidence type="ECO:0000313" key="9">
    <source>
        <dbReference type="Proteomes" id="UP000503447"/>
    </source>
</evidence>
<evidence type="ECO:0000313" key="8">
    <source>
        <dbReference type="EMBL" id="QJX00397.1"/>
    </source>
</evidence>
<organism evidence="8 9">
    <name type="scientific">Frigoriglobus tundricola</name>
    <dbReference type="NCBI Taxonomy" id="2774151"/>
    <lineage>
        <taxon>Bacteria</taxon>
        <taxon>Pseudomonadati</taxon>
        <taxon>Planctomycetota</taxon>
        <taxon>Planctomycetia</taxon>
        <taxon>Gemmatales</taxon>
        <taxon>Gemmataceae</taxon>
        <taxon>Frigoriglobus</taxon>
    </lineage>
</organism>
<feature type="transmembrane region" description="Helical" evidence="7">
    <location>
        <begin position="220"/>
        <end position="236"/>
    </location>
</feature>
<dbReference type="Proteomes" id="UP000503447">
    <property type="component" value="Chromosome"/>
</dbReference>
<keyword evidence="3 6" id="KW-0812">Transmembrane</keyword>
<evidence type="ECO:0000256" key="7">
    <source>
        <dbReference type="SAM" id="Phobius"/>
    </source>
</evidence>
<feature type="transmembrane region" description="Helical" evidence="7">
    <location>
        <begin position="115"/>
        <end position="137"/>
    </location>
</feature>
<evidence type="ECO:0000256" key="2">
    <source>
        <dbReference type="ARBA" id="ARBA00008034"/>
    </source>
</evidence>
<keyword evidence="6" id="KW-0813">Transport</keyword>
<dbReference type="RefSeq" id="WP_171475150.1">
    <property type="nucleotide sequence ID" value="NZ_CP053452.2"/>
</dbReference>
<protein>
    <recommendedName>
        <fullName evidence="10">Zinc ABC transporter, permease protein ZnuB</fullName>
    </recommendedName>
</protein>
<dbReference type="GO" id="GO:0043190">
    <property type="term" value="C:ATP-binding cassette (ABC) transporter complex"/>
    <property type="evidence" value="ECO:0007669"/>
    <property type="project" value="InterPro"/>
</dbReference>
<dbReference type="GO" id="GO:0010043">
    <property type="term" value="P:response to zinc ion"/>
    <property type="evidence" value="ECO:0007669"/>
    <property type="project" value="TreeGrafter"/>
</dbReference>
<evidence type="ECO:0000256" key="4">
    <source>
        <dbReference type="ARBA" id="ARBA00022989"/>
    </source>
</evidence>
<name>A0A6M5Z3Q8_9BACT</name>
<dbReference type="GO" id="GO:0055085">
    <property type="term" value="P:transmembrane transport"/>
    <property type="evidence" value="ECO:0007669"/>
    <property type="project" value="InterPro"/>
</dbReference>
<feature type="transmembrane region" description="Helical" evidence="7">
    <location>
        <begin position="81"/>
        <end position="103"/>
    </location>
</feature>
<dbReference type="Gene3D" id="1.10.3470.10">
    <property type="entry name" value="ABC transporter involved in vitamin B12 uptake, BtuC"/>
    <property type="match status" value="1"/>
</dbReference>
<dbReference type="InterPro" id="IPR001626">
    <property type="entry name" value="ABC_TroCD"/>
</dbReference>
<gene>
    <name evidence="8" type="ORF">FTUN_8026</name>
</gene>